<organism evidence="3 4">
    <name type="scientific">Termitidicoccus mucosus</name>
    <dbReference type="NCBI Taxonomy" id="1184151"/>
    <lineage>
        <taxon>Bacteria</taxon>
        <taxon>Pseudomonadati</taxon>
        <taxon>Verrucomicrobiota</taxon>
        <taxon>Opitutia</taxon>
        <taxon>Opitutales</taxon>
        <taxon>Opitutaceae</taxon>
        <taxon>Termitidicoccus</taxon>
    </lineage>
</organism>
<dbReference type="InterPro" id="IPR017896">
    <property type="entry name" value="4Fe4S_Fe-S-bd"/>
</dbReference>
<accession>A0A178IQR4</accession>
<dbReference type="EMBL" id="LRRQ01000015">
    <property type="protein sequence ID" value="OAM91729.1"/>
    <property type="molecule type" value="Genomic_DNA"/>
</dbReference>
<evidence type="ECO:0000256" key="1">
    <source>
        <dbReference type="SAM" id="MobiDB-lite"/>
    </source>
</evidence>
<dbReference type="Proteomes" id="UP000078486">
    <property type="component" value="Unassembled WGS sequence"/>
</dbReference>
<proteinExistence type="predicted"/>
<dbReference type="SUPFAM" id="SSF54862">
    <property type="entry name" value="4Fe-4S ferredoxins"/>
    <property type="match status" value="1"/>
</dbReference>
<dbReference type="Gene3D" id="3.30.70.20">
    <property type="match status" value="2"/>
</dbReference>
<feature type="domain" description="4Fe-4S ferredoxin-type" evidence="2">
    <location>
        <begin position="895"/>
        <end position="926"/>
    </location>
</feature>
<feature type="compositionally biased region" description="Basic and acidic residues" evidence="1">
    <location>
        <begin position="1111"/>
        <end position="1130"/>
    </location>
</feature>
<dbReference type="NCBIfam" id="TIGR04519">
    <property type="entry name" value="MoCo_extend_TAT"/>
    <property type="match status" value="1"/>
</dbReference>
<evidence type="ECO:0000259" key="2">
    <source>
        <dbReference type="PROSITE" id="PS51379"/>
    </source>
</evidence>
<feature type="region of interest" description="Disordered" evidence="1">
    <location>
        <begin position="1"/>
        <end position="21"/>
    </location>
</feature>
<dbReference type="RefSeq" id="WP_068768498.1">
    <property type="nucleotide sequence ID" value="NZ_CP109796.1"/>
</dbReference>
<dbReference type="SUPFAM" id="SSF53706">
    <property type="entry name" value="Formate dehydrogenase/DMSO reductase, domains 1-3"/>
    <property type="match status" value="1"/>
</dbReference>
<dbReference type="OrthoDB" id="9779457at2"/>
<dbReference type="PANTHER" id="PTHR42783:SF3">
    <property type="entry name" value="GLUTAMATE SYNTHASE [NADPH] SMALL CHAIN-RELATED"/>
    <property type="match status" value="1"/>
</dbReference>
<feature type="domain" description="4Fe-4S ferredoxin-type" evidence="2">
    <location>
        <begin position="825"/>
        <end position="855"/>
    </location>
</feature>
<dbReference type="CDD" id="cd02784">
    <property type="entry name" value="MopB_CT_PHLH"/>
    <property type="match status" value="1"/>
</dbReference>
<name>A0A178IQR4_9BACT</name>
<dbReference type="PROSITE" id="PS51379">
    <property type="entry name" value="4FE4S_FER_2"/>
    <property type="match status" value="2"/>
</dbReference>
<comment type="caution">
    <text evidence="3">The sequence shown here is derived from an EMBL/GenBank/DDBJ whole genome shotgun (WGS) entry which is preliminary data.</text>
</comment>
<sequence length="1130" mass="122819">MKRKPHPLHDDSASGARPTGRNYWRSLDELADSPGFKEHLAREFPEGSSTLEGVDRREFFKLMAASFALGGVGLVAGCRRPEANVLPYGKSVEMVIPGLPLYFATAMPLRRAAIPVIAETHQGRPTKLEGNPTYKPYGGATNALVQASVLDLYDPDRATTHTIDGNAVAPAALHDKLAAVGKTYAEAQGRGLAFLAEESSSPTRAALVRQLREKYPHALWAEYEPVSDDLSANVAREVFGRNVRPVYRFDKARRILSLDADFLHSGPGSIAQARDFAKGRRVLDRHDDMNRLYVAESGFSLTGGMADHRLRLASSQMTALAAALLEKISGNAGRAEFAALAGKLDFKDKEKWLSACAADLLAHKGQCLVVAGAHLPPAAHALVHALNDVLGNIGETVGFVEPDDTRDLPAINLGTLAAAIKTDVVKTLVILGGNPAYNAPTDLDWPALQKSVPEVIRHGYYEDETSAVEAKSVTRIAAAHYLESWSDARTADGTIVPVQPMILPLFGGLTGIEVLARILGSDTTDPYTLVHRTITALAPSGADKDKFFRKFLHDGLLEGTAWPAVSVAARPSAPLEPAPLPALSAQNLEVRFVADSKVDDGRFANNGWLQECPEAMTKIAWDNAILISPRLAKELGIYPGGANLQVARVEEADFKIGKENARLAELTLNGRAITGPLHIQPGLADYTVIVPLGYGRTRSGRVGTGVGFDAYPLRASDTPHFATGGTLRLTGKRVLLANTQEHWSMEGRDLVREANHDEFQKNPSFVTGIGMESHAPPVYGEGSTPADDAKLTPAQRAQISAERAKQIPRGGSLYTTPKFTGEHQWGMVIDLNVCMGCTACVIACQAENNIPIVGREQVLRGREMHWIRLDRYYSDGRADAAAFGGDGNRSLPEDPQVSLQPVSCQQCELAPCETVCPVNATVHDEEGLNAMAYNRCIGTRYCANNCPYKVRRFNFFDWNKRATDALYMGPLGHQKEMPELLKMAKNPDVTVRMRGVMEKCTYCVQRIQQAKIAQKVKARDTGDVKVPDGTIKVACQQSCSVGAITFGDISDPHSAVSQARARDQNYSLLGYLNIRPRTTYLGRLRNPNPAMPDYIPLPFSRIEYNNKNHPAHGEHDEGRGHEAHAEGGHA</sequence>
<dbReference type="Pfam" id="PF12838">
    <property type="entry name" value="Fer4_7"/>
    <property type="match status" value="1"/>
</dbReference>
<dbReference type="CDD" id="cd10551">
    <property type="entry name" value="PsrB"/>
    <property type="match status" value="1"/>
</dbReference>
<dbReference type="AlphaFoldDB" id="A0A178IQR4"/>
<evidence type="ECO:0000313" key="3">
    <source>
        <dbReference type="EMBL" id="OAM91729.1"/>
    </source>
</evidence>
<evidence type="ECO:0000313" key="4">
    <source>
        <dbReference type="Proteomes" id="UP000078486"/>
    </source>
</evidence>
<reference evidence="3 4" key="1">
    <citation type="submission" date="2016-01" db="EMBL/GenBank/DDBJ databases">
        <title>High potential of lignocellulose degradation of a new Verrucomicrobia species.</title>
        <authorList>
            <person name="Wang Y."/>
            <person name="Shi Y."/>
            <person name="Qiu Z."/>
            <person name="Liu S."/>
            <person name="Yang H."/>
        </authorList>
    </citation>
    <scope>NUCLEOTIDE SEQUENCE [LARGE SCALE GENOMIC DNA]</scope>
    <source>
        <strain evidence="3 4">TSB47</strain>
    </source>
</reference>
<dbReference type="STRING" id="1184151.AW736_01430"/>
<protein>
    <submittedName>
        <fullName evidence="3">Hydrogenase</fullName>
    </submittedName>
</protein>
<keyword evidence="4" id="KW-1185">Reference proteome</keyword>
<gene>
    <name evidence="3" type="ORF">AW736_01430</name>
</gene>
<feature type="region of interest" description="Disordered" evidence="1">
    <location>
        <begin position="1106"/>
        <end position="1130"/>
    </location>
</feature>
<dbReference type="PANTHER" id="PTHR42783">
    <property type="entry name" value="GLUTAMATE SYNTHASE [NADPH] SMALL CHAIN"/>
    <property type="match status" value="1"/>
</dbReference>
<dbReference type="InterPro" id="IPR030948">
    <property type="entry name" value="TAT_var_transloc_signal_dom"/>
</dbReference>